<evidence type="ECO:0000256" key="7">
    <source>
        <dbReference type="ARBA" id="ARBA00022927"/>
    </source>
</evidence>
<dbReference type="GO" id="GO:0015031">
    <property type="term" value="P:protein transport"/>
    <property type="evidence" value="ECO:0007669"/>
    <property type="project" value="UniProtKB-KW"/>
</dbReference>
<dbReference type="SMART" id="SM01087">
    <property type="entry name" value="COG6"/>
    <property type="match status" value="1"/>
</dbReference>
<evidence type="ECO:0000256" key="3">
    <source>
        <dbReference type="ARBA" id="ARBA00011023"/>
    </source>
</evidence>
<keyword evidence="6 11" id="KW-0813">Transport</keyword>
<sequence length="687" mass="78086">MSVNQMDQNPLLLKIQRIVNEMPENEGPLLNGLDSIFPLMSNNYIINRRTLRSNLEKLQLSYYQDLLASFGDVKKRLDSLDTCINSILETCLRMNGTLTSVKSETVCLVEEAQKLRSDSKVAEIKAYLLELLVGSYQISAEDAHILSSKISHIDDTFFSALLHGKEIKNTCKELLQSNELTFSCSLMNEATQILDRAYENLYEWAQNECMKHVHETPEISPYLQRALCELQNKPVLLKYSLDEYANARRKASVKSFLDVLSVEIDSNSTVGNHSVGTIYTMHIREKPRDHVRIVSDILACVHQITASEREYINSLCKNCHDTLIADLKIICLDTITESLCSHLKLNMENMLVSHHDAVTLYKMNNIMRFYQHTFRSLIKSTASLNLCLDEVQKLCKRLILSTLKQFVKQTLEQPDHPNLNLSPNELITDTLQLLIQMVGDQDISLLPNDEVKVERAEVLYLLISVNLISYFFTFLPYGHPSSFQVIDCLVSPLITYCEKSASLLNLNSLSHIRYLDDHLPTNPPDNPSVSIYLANCFNAIQVSLSGVPFTSSQVEQVALKLDNCLNSLVVAQVSFILERTGLLLISQRLGTVQDPNVPQYTISQLHDMLVDFNNYLSNPDKLCLPDINKLCSQQLRRLVRRRSADQIHSYYQSVHQAIMNVSQTCSESDTTVQLYTPQHVAELILNF</sequence>
<dbReference type="AlphaFoldDB" id="A0A183JXS7"/>
<name>A0A183JXS7_9TREM</name>
<evidence type="ECO:0000256" key="5">
    <source>
        <dbReference type="ARBA" id="ARBA00020973"/>
    </source>
</evidence>
<feature type="domain" description="Conserved oligomeric complex COG6 N-terminal" evidence="12">
    <location>
        <begin position="41"/>
        <end position="148"/>
    </location>
</feature>
<feature type="domain" description="Conserved Oligomeric Golgi complex subunit 6 C-terminal" evidence="13">
    <location>
        <begin position="185"/>
        <end position="683"/>
    </location>
</feature>
<dbReference type="Pfam" id="PF06419">
    <property type="entry name" value="COG6_N"/>
    <property type="match status" value="1"/>
</dbReference>
<evidence type="ECO:0000256" key="11">
    <source>
        <dbReference type="RuleBase" id="RU365075"/>
    </source>
</evidence>
<evidence type="ECO:0000256" key="10">
    <source>
        <dbReference type="ARBA" id="ARBA00031348"/>
    </source>
</evidence>
<evidence type="ECO:0000313" key="15">
    <source>
        <dbReference type="Proteomes" id="UP000279833"/>
    </source>
</evidence>
<dbReference type="WBParaSite" id="SCUD_0000752501-mRNA-1">
    <property type="protein sequence ID" value="SCUD_0000752501-mRNA-1"/>
    <property type="gene ID" value="SCUD_0000752501"/>
</dbReference>
<dbReference type="EMBL" id="UZAK01032373">
    <property type="protein sequence ID" value="VDP26560.1"/>
    <property type="molecule type" value="Genomic_DNA"/>
</dbReference>
<evidence type="ECO:0000256" key="6">
    <source>
        <dbReference type="ARBA" id="ARBA00022448"/>
    </source>
</evidence>
<protein>
    <recommendedName>
        <fullName evidence="5 11">Conserved oligomeric Golgi complex subunit 6</fullName>
        <shortName evidence="11">COG complex subunit 6</shortName>
    </recommendedName>
    <alternativeName>
        <fullName evidence="10 11">Component of oligomeric Golgi complex 6</fullName>
    </alternativeName>
</protein>
<evidence type="ECO:0000256" key="2">
    <source>
        <dbReference type="ARBA" id="ARBA00004395"/>
    </source>
</evidence>
<keyword evidence="15" id="KW-1185">Reference proteome</keyword>
<dbReference type="Proteomes" id="UP000279833">
    <property type="component" value="Unassembled WGS sequence"/>
</dbReference>
<comment type="function">
    <text evidence="1 11">Required for normal Golgi function.</text>
</comment>
<evidence type="ECO:0000313" key="16">
    <source>
        <dbReference type="WBParaSite" id="SCUD_0000752501-mRNA-1"/>
    </source>
</evidence>
<evidence type="ECO:0000259" key="13">
    <source>
        <dbReference type="Pfam" id="PF20653"/>
    </source>
</evidence>
<dbReference type="PANTHER" id="PTHR21506">
    <property type="entry name" value="COMPONENT OF OLIGOMERIC GOLGI COMPLEX 6"/>
    <property type="match status" value="1"/>
</dbReference>
<evidence type="ECO:0000256" key="9">
    <source>
        <dbReference type="ARBA" id="ARBA00023136"/>
    </source>
</evidence>
<evidence type="ECO:0000259" key="12">
    <source>
        <dbReference type="Pfam" id="PF06419"/>
    </source>
</evidence>
<evidence type="ECO:0000313" key="14">
    <source>
        <dbReference type="EMBL" id="VDP26560.1"/>
    </source>
</evidence>
<keyword evidence="7 11" id="KW-0653">Protein transport</keyword>
<reference evidence="14 15" key="2">
    <citation type="submission" date="2018-11" db="EMBL/GenBank/DDBJ databases">
        <authorList>
            <consortium name="Pathogen Informatics"/>
        </authorList>
    </citation>
    <scope>NUCLEOTIDE SEQUENCE [LARGE SCALE GENOMIC DNA]</scope>
    <source>
        <strain evidence="14">Dakar</strain>
        <strain evidence="15">Dakar, Senegal</strain>
    </source>
</reference>
<dbReference type="InterPro" id="IPR010490">
    <property type="entry name" value="COG6"/>
</dbReference>
<evidence type="ECO:0000256" key="8">
    <source>
        <dbReference type="ARBA" id="ARBA00023034"/>
    </source>
</evidence>
<dbReference type="GO" id="GO:0000139">
    <property type="term" value="C:Golgi membrane"/>
    <property type="evidence" value="ECO:0007669"/>
    <property type="project" value="UniProtKB-SubCell"/>
</dbReference>
<proteinExistence type="inferred from homology"/>
<dbReference type="InterPro" id="IPR048369">
    <property type="entry name" value="COG6_C"/>
</dbReference>
<evidence type="ECO:0000256" key="1">
    <source>
        <dbReference type="ARBA" id="ARBA00003627"/>
    </source>
</evidence>
<dbReference type="GO" id="GO:0006891">
    <property type="term" value="P:intra-Golgi vesicle-mediated transport"/>
    <property type="evidence" value="ECO:0007669"/>
    <property type="project" value="UniProtKB-UniRule"/>
</dbReference>
<dbReference type="InterPro" id="IPR048368">
    <property type="entry name" value="COG6_N"/>
</dbReference>
<comment type="subcellular location">
    <subcellularLocation>
        <location evidence="2 11">Golgi apparatus membrane</location>
        <topology evidence="2 11">Peripheral membrane protein</topology>
    </subcellularLocation>
</comment>
<accession>A0A183JXS7</accession>
<dbReference type="GO" id="GO:0017119">
    <property type="term" value="C:Golgi transport complex"/>
    <property type="evidence" value="ECO:0007669"/>
    <property type="project" value="UniProtKB-UniRule"/>
</dbReference>
<comment type="similarity">
    <text evidence="3 11">Belongs to the COG6 family.</text>
</comment>
<evidence type="ECO:0000256" key="4">
    <source>
        <dbReference type="ARBA" id="ARBA00011166"/>
    </source>
</evidence>
<dbReference type="PANTHER" id="PTHR21506:SF0">
    <property type="entry name" value="CONSERVED OLIGOMERIC GOLGI COMPLEX SUBUNIT 6"/>
    <property type="match status" value="1"/>
</dbReference>
<reference evidence="16" key="1">
    <citation type="submission" date="2016-06" db="UniProtKB">
        <authorList>
            <consortium name="WormBaseParasite"/>
        </authorList>
    </citation>
    <scope>IDENTIFICATION</scope>
</reference>
<dbReference type="STRING" id="6186.A0A183JXS7"/>
<organism evidence="16">
    <name type="scientific">Schistosoma curassoni</name>
    <dbReference type="NCBI Taxonomy" id="6186"/>
    <lineage>
        <taxon>Eukaryota</taxon>
        <taxon>Metazoa</taxon>
        <taxon>Spiralia</taxon>
        <taxon>Lophotrochozoa</taxon>
        <taxon>Platyhelminthes</taxon>
        <taxon>Trematoda</taxon>
        <taxon>Digenea</taxon>
        <taxon>Strigeidida</taxon>
        <taxon>Schistosomatoidea</taxon>
        <taxon>Schistosomatidae</taxon>
        <taxon>Schistosoma</taxon>
    </lineage>
</organism>
<gene>
    <name evidence="14" type="ORF">SCUD_LOCUS7525</name>
</gene>
<comment type="subunit">
    <text evidence="4">Component of the conserved oligomeric Golgi complex which is composed of eight different subunits and is required for normal Golgi morphology and localization.</text>
</comment>
<keyword evidence="8 11" id="KW-0333">Golgi apparatus</keyword>
<dbReference type="Pfam" id="PF20653">
    <property type="entry name" value="COG6_C"/>
    <property type="match status" value="1"/>
</dbReference>
<keyword evidence="9 11" id="KW-0472">Membrane</keyword>